<dbReference type="OrthoDB" id="5983070at2759"/>
<evidence type="ECO:0000256" key="2">
    <source>
        <dbReference type="ARBA" id="ARBA00005862"/>
    </source>
</evidence>
<keyword evidence="3" id="KW-0285">Flavoprotein</keyword>
<sequence>MAEKEKHRKALHWFRKNLRLHDNPALREALNGSSEVLAVYILPPHIPTNGKISANQWNFLMECLEDLDRGLRCFGCQLLVVQGYPVQVIPKLLSNLEVSKLTFETENEPFGKQRDAVITHMAESAGVEVISCSSHSLYDIEHFLKANGNKVPLLFNDFLDIISTIGQPELPVKTPNEESFSTLRNSENKLFIDYHIPTLEDLGINKSEVTCRRIWHGGETEALKKLEDLLKEMMNTDFQMEPNSETLFHNSEDKLCPFLRFGCLSPRTLYHAISNTYQKAKQCNPPLSLFSFLLWRDFYFLIGSKNPTFHQMENNPLCLQIEWEDNGFAVEQWKEGQTGFPFIDAVMRQLRLEGWIPDVAAQVVGYFLTRGCMWINWQEGFKVFGEIQLDAEWSINAGKWLSISGSAFDRMKPLKFICPVDSGRKIDPSGEYIRKYVPELRHLPTKYLFEPWKTPKPVQQAAGCIIGKNYPLPLVDHKEQLRKCEKRLMELAHNMSTESPAKQSKISANRWNFLLEKQSKISANRWNFLLESLRDLDNQLERLGSHLFVVRGRDVEVLPELFSMWGVTRVSFETDCEPFGAQKDAVLRHIAEKSGIEVISETSHTLFEPSQIIRANQGNISMLFKEFVTVIEENKLSVPSPVKEVNRQLLGSCVTPVAVDHQREYGVPELNELGVKDIRCVTSAEFWRGGEQEALRRLGLLEKELVKNDFEEVPLSAASMSSSQTRLSPYLRFGCLSPRLMWERFTDCYVKGTTGFPWIDAVMRQLRTEGWIPHMARQAVGCFLTRGCLWINWEEGFKVFEELQLDAEWSLNVGNWLWLSGSTFVEEHVPWFCPVEVGKKIDPTGEYVRRHISELKRLPLQYLFEPWKAPLVVQKAARCVVGDDYPEPIANHIDQRKICVRRLKDVCNSLNLLEPISLHWFRKDLRLHDNPSLRDCLVGSAVFYGVYVLDSCEEEKSSPNRWRLLLESLKDLDASLAEFGSRLFVLKGRPTDILPSLFKQWGITRLSFEVDCEPNCKTRDEALTAVAEKAGIQVISHVSHTLYDTEALLKSPDAQAPLLFEDFKKLVMQFGRPPEPVPRVDRELFGSCVTPVGRDHETRYAVPALDIQNLPFIGSGFYQGGEREALSRMEAALCEMIKNDFCEPSLTVRSLMPSPCHLSPYLRLGCLSSRLLYQKMTEEYIKRKAMSPSFDLFNKLLWREFFFVVGSQVSDVHEMISNPLNVQTPLEENPEHFEKWKQGMTGFPWIDAIMRQLRSEGWIHDIARRAIVSFLTRSCLRINWREGFKVFEELQLDSERSLNAGHWLWLSGSTFVEEQVPWFCPVKVGKKIDPSGGYVRKYVPEVRNIPTDFVFEPWLAPCELQESCGCVIDRDYPAPIVNPLE</sequence>
<dbReference type="GO" id="GO:0003677">
    <property type="term" value="F:DNA binding"/>
    <property type="evidence" value="ECO:0007669"/>
    <property type="project" value="TreeGrafter"/>
</dbReference>
<dbReference type="Pfam" id="PF03441">
    <property type="entry name" value="FAD_binding_7"/>
    <property type="match status" value="3"/>
</dbReference>
<dbReference type="PROSITE" id="PS51645">
    <property type="entry name" value="PHR_CRY_ALPHA_BETA"/>
    <property type="match status" value="3"/>
</dbReference>
<dbReference type="Proteomes" id="UP000225706">
    <property type="component" value="Unassembled WGS sequence"/>
</dbReference>
<dbReference type="GO" id="GO:0071949">
    <property type="term" value="F:FAD binding"/>
    <property type="evidence" value="ECO:0007669"/>
    <property type="project" value="TreeGrafter"/>
</dbReference>
<dbReference type="GO" id="GO:0005737">
    <property type="term" value="C:cytoplasm"/>
    <property type="evidence" value="ECO:0007669"/>
    <property type="project" value="TreeGrafter"/>
</dbReference>
<feature type="domain" description="Photolyase/cryptochrome alpha/beta" evidence="6">
    <location>
        <begin position="915"/>
        <end position="1042"/>
    </location>
</feature>
<dbReference type="InterPro" id="IPR005101">
    <property type="entry name" value="Cryptochr/Photolyase_FAD-bd"/>
</dbReference>
<evidence type="ECO:0000259" key="6">
    <source>
        <dbReference type="PROSITE" id="PS51645"/>
    </source>
</evidence>
<dbReference type="InterPro" id="IPR036134">
    <property type="entry name" value="Crypto/Photolyase_FAD-like_sf"/>
</dbReference>
<organism evidence="7 8">
    <name type="scientific">Stylophora pistillata</name>
    <name type="common">Smooth cauliflower coral</name>
    <dbReference type="NCBI Taxonomy" id="50429"/>
    <lineage>
        <taxon>Eukaryota</taxon>
        <taxon>Metazoa</taxon>
        <taxon>Cnidaria</taxon>
        <taxon>Anthozoa</taxon>
        <taxon>Hexacorallia</taxon>
        <taxon>Scleractinia</taxon>
        <taxon>Astrocoeniina</taxon>
        <taxon>Pocilloporidae</taxon>
        <taxon>Stylophora</taxon>
    </lineage>
</organism>
<evidence type="ECO:0000313" key="7">
    <source>
        <dbReference type="EMBL" id="PFX23560.1"/>
    </source>
</evidence>
<evidence type="ECO:0000256" key="1">
    <source>
        <dbReference type="ARBA" id="ARBA00001974"/>
    </source>
</evidence>
<dbReference type="InterPro" id="IPR002081">
    <property type="entry name" value="Cryptochrome/DNA_photolyase_1"/>
</dbReference>
<gene>
    <name evidence="7" type="primary">CRY1</name>
    <name evidence="7" type="ORF">AWC38_SpisGene11906</name>
</gene>
<dbReference type="InterPro" id="IPR036155">
    <property type="entry name" value="Crypto/Photolyase_N_sf"/>
</dbReference>
<dbReference type="Gene3D" id="1.25.40.80">
    <property type="match status" value="2"/>
</dbReference>
<evidence type="ECO:0000256" key="4">
    <source>
        <dbReference type="ARBA" id="ARBA00022827"/>
    </source>
</evidence>
<keyword evidence="4" id="KW-0274">FAD</keyword>
<feature type="domain" description="Photolyase/cryptochrome alpha/beta" evidence="6">
    <location>
        <begin position="471"/>
        <end position="606"/>
    </location>
</feature>
<evidence type="ECO:0000313" key="8">
    <source>
        <dbReference type="Proteomes" id="UP000225706"/>
    </source>
</evidence>
<dbReference type="Pfam" id="PF00875">
    <property type="entry name" value="DNA_photolyase"/>
    <property type="match status" value="3"/>
</dbReference>
<dbReference type="SUPFAM" id="SSF52425">
    <property type="entry name" value="Cryptochrome/photolyase, N-terminal domain"/>
    <property type="match status" value="3"/>
</dbReference>
<proteinExistence type="inferred from homology"/>
<dbReference type="PANTHER" id="PTHR11455">
    <property type="entry name" value="CRYPTOCHROME"/>
    <property type="match status" value="1"/>
</dbReference>
<dbReference type="PANTHER" id="PTHR11455:SF30">
    <property type="entry name" value="CRYPTOCHROME-1"/>
    <property type="match status" value="1"/>
</dbReference>
<dbReference type="InterPro" id="IPR014729">
    <property type="entry name" value="Rossmann-like_a/b/a_fold"/>
</dbReference>
<feature type="site" description="Electron transfer via tryptophanyl radical" evidence="5">
    <location>
        <position position="323"/>
    </location>
</feature>
<feature type="domain" description="Photolyase/cryptochrome alpha/beta" evidence="6">
    <location>
        <begin position="8"/>
        <end position="137"/>
    </location>
</feature>
<dbReference type="STRING" id="50429.A0A2B4S449"/>
<dbReference type="SUPFAM" id="SSF48173">
    <property type="entry name" value="Cryptochrome/photolyase FAD-binding domain"/>
    <property type="match status" value="3"/>
</dbReference>
<evidence type="ECO:0000256" key="5">
    <source>
        <dbReference type="PIRSR" id="PIRSR602081-2"/>
    </source>
</evidence>
<comment type="caution">
    <text evidence="7">The sequence shown here is derived from an EMBL/GenBank/DDBJ whole genome shotgun (WGS) entry which is preliminary data.</text>
</comment>
<accession>A0A2B4S449</accession>
<dbReference type="GO" id="GO:0005634">
    <property type="term" value="C:nucleus"/>
    <property type="evidence" value="ECO:0007669"/>
    <property type="project" value="TreeGrafter"/>
</dbReference>
<keyword evidence="8" id="KW-1185">Reference proteome</keyword>
<comment type="cofactor">
    <cofactor evidence="1">
        <name>FAD</name>
        <dbReference type="ChEBI" id="CHEBI:57692"/>
    </cofactor>
</comment>
<evidence type="ECO:0000256" key="3">
    <source>
        <dbReference type="ARBA" id="ARBA00022630"/>
    </source>
</evidence>
<dbReference type="GO" id="GO:0043153">
    <property type="term" value="P:entrainment of circadian clock by photoperiod"/>
    <property type="evidence" value="ECO:0007669"/>
    <property type="project" value="TreeGrafter"/>
</dbReference>
<feature type="site" description="Electron transfer via tryptophanyl radical" evidence="5">
    <location>
        <position position="400"/>
    </location>
</feature>
<dbReference type="GO" id="GO:0045892">
    <property type="term" value="P:negative regulation of DNA-templated transcription"/>
    <property type="evidence" value="ECO:0007669"/>
    <property type="project" value="TreeGrafter"/>
</dbReference>
<protein>
    <submittedName>
        <fullName evidence="7">Cryptochrome-1</fullName>
    </submittedName>
</protein>
<dbReference type="InterPro" id="IPR006050">
    <property type="entry name" value="DNA_photolyase_N"/>
</dbReference>
<name>A0A2B4S449_STYPI</name>
<dbReference type="EMBL" id="LSMT01000204">
    <property type="protein sequence ID" value="PFX23560.1"/>
    <property type="molecule type" value="Genomic_DNA"/>
</dbReference>
<feature type="site" description="Electron transfer via tryptophanyl radical" evidence="5">
    <location>
        <position position="377"/>
    </location>
</feature>
<comment type="similarity">
    <text evidence="2">Belongs to the DNA photolyase class-1 family.</text>
</comment>
<dbReference type="GO" id="GO:0032922">
    <property type="term" value="P:circadian regulation of gene expression"/>
    <property type="evidence" value="ECO:0007669"/>
    <property type="project" value="TreeGrafter"/>
</dbReference>
<dbReference type="Gene3D" id="1.10.579.10">
    <property type="entry name" value="DNA Cyclobutane Dipyrimidine Photolyase, subunit A, domain 3"/>
    <property type="match status" value="3"/>
</dbReference>
<reference evidence="8" key="1">
    <citation type="journal article" date="2017" name="bioRxiv">
        <title>Comparative analysis of the genomes of Stylophora pistillata and Acropora digitifera provides evidence for extensive differences between species of corals.</title>
        <authorList>
            <person name="Voolstra C.R."/>
            <person name="Li Y."/>
            <person name="Liew Y.J."/>
            <person name="Baumgarten S."/>
            <person name="Zoccola D."/>
            <person name="Flot J.-F."/>
            <person name="Tambutte S."/>
            <person name="Allemand D."/>
            <person name="Aranda M."/>
        </authorList>
    </citation>
    <scope>NUCLEOTIDE SEQUENCE [LARGE SCALE GENOMIC DNA]</scope>
</reference>
<dbReference type="Gene3D" id="3.40.50.620">
    <property type="entry name" value="HUPs"/>
    <property type="match status" value="3"/>
</dbReference>